<evidence type="ECO:0000256" key="1">
    <source>
        <dbReference type="ARBA" id="ARBA00004886"/>
    </source>
</evidence>
<evidence type="ECO:0000256" key="5">
    <source>
        <dbReference type="ARBA" id="ARBA00022905"/>
    </source>
</evidence>
<accession>A0A1G6ZMV7</accession>
<protein>
    <recommendedName>
        <fullName evidence="3 6">Coenzyme PQQ synthesis protein B</fullName>
    </recommendedName>
    <alternativeName>
        <fullName evidence="6">Pyrroloquinoline quinone biosynthesis protein B</fullName>
    </alternativeName>
</protein>
<dbReference type="NCBIfam" id="TIGR02108">
    <property type="entry name" value="PQQ_syn_pqqB"/>
    <property type="match status" value="1"/>
</dbReference>
<keyword evidence="5 6" id="KW-0884">PQQ biosynthesis</keyword>
<comment type="similarity">
    <text evidence="2 6">Belongs to the PqqB family.</text>
</comment>
<dbReference type="AlphaFoldDB" id="A0A1G6ZMV7"/>
<keyword evidence="9" id="KW-1185">Reference proteome</keyword>
<proteinExistence type="inferred from homology"/>
<dbReference type="GO" id="GO:0018189">
    <property type="term" value="P:pyrroloquinoline quinone biosynthetic process"/>
    <property type="evidence" value="ECO:0007669"/>
    <property type="project" value="UniProtKB-UniRule"/>
</dbReference>
<dbReference type="HAMAP" id="MF_00653">
    <property type="entry name" value="PQQ_syn_PqqB"/>
    <property type="match status" value="1"/>
</dbReference>
<sequence>MTQSSVAISVDGASWVLLNASPDIRAQIQATPALHPRGLRDTPIAAVVLTNADVDHIAGLLTLREKTGFTVFGTADILQTLEANRIFDVMDRTLIPRTGFALEQTITPLPDLTLTPFAVPGKVALFLEGETVGLQEIGEQTIGLMIEDGRRKVAYIPGCAALPDWLVDRLRDVDLLLFDGTVWENDDMARTGTGEKTGARMGHLPMQGDMGSLARLAPINARKVFIHVNNTNPVLQPDGPERAALMRAGWEIARDGQEITP</sequence>
<evidence type="ECO:0000313" key="9">
    <source>
        <dbReference type="Proteomes" id="UP000199628"/>
    </source>
</evidence>
<dbReference type="Pfam" id="PF12706">
    <property type="entry name" value="Lactamase_B_2"/>
    <property type="match status" value="1"/>
</dbReference>
<dbReference type="SUPFAM" id="SSF56281">
    <property type="entry name" value="Metallo-hydrolase/oxidoreductase"/>
    <property type="match status" value="1"/>
</dbReference>
<feature type="domain" description="Metallo-beta-lactamase" evidence="7">
    <location>
        <begin position="15"/>
        <end position="227"/>
    </location>
</feature>
<dbReference type="InterPro" id="IPR001279">
    <property type="entry name" value="Metallo-B-lactamas"/>
</dbReference>
<gene>
    <name evidence="6" type="primary">pqqB</name>
    <name evidence="8" type="ORF">SAMN04488239_11338</name>
</gene>
<dbReference type="EMBL" id="FMZV01000013">
    <property type="protein sequence ID" value="SDE03733.1"/>
    <property type="molecule type" value="Genomic_DNA"/>
</dbReference>
<evidence type="ECO:0000256" key="2">
    <source>
        <dbReference type="ARBA" id="ARBA00008481"/>
    </source>
</evidence>
<evidence type="ECO:0000313" key="8">
    <source>
        <dbReference type="EMBL" id="SDE03733.1"/>
    </source>
</evidence>
<comment type="pathway">
    <text evidence="1 6">Cofactor biosynthesis; pyrroloquinoline quinone biosynthesis.</text>
</comment>
<dbReference type="Gene3D" id="3.60.15.10">
    <property type="entry name" value="Ribonuclease Z/Hydroxyacylglutathione hydrolase-like"/>
    <property type="match status" value="1"/>
</dbReference>
<dbReference type="Proteomes" id="UP000199628">
    <property type="component" value="Unassembled WGS sequence"/>
</dbReference>
<dbReference type="InterPro" id="IPR011842">
    <property type="entry name" value="PQQ_synth_PqqB"/>
</dbReference>
<name>A0A1G6ZMV7_9RHOB</name>
<dbReference type="UniPathway" id="UPA00539"/>
<evidence type="ECO:0000256" key="6">
    <source>
        <dbReference type="HAMAP-Rule" id="MF_00653"/>
    </source>
</evidence>
<dbReference type="InterPro" id="IPR036866">
    <property type="entry name" value="RibonucZ/Hydroxyglut_hydro"/>
</dbReference>
<reference evidence="9" key="1">
    <citation type="submission" date="2016-10" db="EMBL/GenBank/DDBJ databases">
        <authorList>
            <person name="Varghese N."/>
            <person name="Submissions S."/>
        </authorList>
    </citation>
    <scope>NUCLEOTIDE SEQUENCE [LARGE SCALE GENOMIC DNA]</scope>
    <source>
        <strain evidence="9">CGMCC 1.9108</strain>
    </source>
</reference>
<evidence type="ECO:0000259" key="7">
    <source>
        <dbReference type="Pfam" id="PF12706"/>
    </source>
</evidence>
<evidence type="ECO:0000256" key="4">
    <source>
        <dbReference type="ARBA" id="ARBA00022448"/>
    </source>
</evidence>
<dbReference type="STRING" id="639004.SAMN04488239_11338"/>
<evidence type="ECO:0000256" key="3">
    <source>
        <dbReference type="ARBA" id="ARBA00015084"/>
    </source>
</evidence>
<comment type="function">
    <text evidence="6">May be involved in the transport of PQQ or its precursor to the periplasm.</text>
</comment>
<organism evidence="8 9">
    <name type="scientific">Ruegeria marina</name>
    <dbReference type="NCBI Taxonomy" id="639004"/>
    <lineage>
        <taxon>Bacteria</taxon>
        <taxon>Pseudomonadati</taxon>
        <taxon>Pseudomonadota</taxon>
        <taxon>Alphaproteobacteria</taxon>
        <taxon>Rhodobacterales</taxon>
        <taxon>Roseobacteraceae</taxon>
        <taxon>Ruegeria</taxon>
    </lineage>
</organism>
<keyword evidence="4 6" id="KW-0813">Transport</keyword>